<dbReference type="InterPro" id="IPR042228">
    <property type="entry name" value="Dynein_linker_3"/>
</dbReference>
<evidence type="ECO:0000259" key="17">
    <source>
        <dbReference type="Pfam" id="PF12774"/>
    </source>
</evidence>
<keyword evidence="26" id="KW-1185">Reference proteome</keyword>
<dbReference type="Gene3D" id="1.10.287.2620">
    <property type="match status" value="1"/>
</dbReference>
<dbReference type="GO" id="GO:0005930">
    <property type="term" value="C:axoneme"/>
    <property type="evidence" value="ECO:0007669"/>
    <property type="project" value="UniProtKB-SubCell"/>
</dbReference>
<dbReference type="InterPro" id="IPR013602">
    <property type="entry name" value="Dynein_heavy_linker"/>
</dbReference>
<dbReference type="FunFam" id="1.20.1270.280:FF:000001">
    <property type="entry name" value="dynein heavy chain 7, axonemal"/>
    <property type="match status" value="1"/>
</dbReference>
<dbReference type="FunFam" id="3.40.50.300:FF:000362">
    <property type="entry name" value="Dynein, axonemal, heavy chain 6"/>
    <property type="match status" value="1"/>
</dbReference>
<dbReference type="FunFam" id="3.40.50.300:FF:001145">
    <property type="entry name" value="Putative dynein heavy chain"/>
    <property type="match status" value="1"/>
</dbReference>
<dbReference type="FunFam" id="1.10.8.720:FF:000001">
    <property type="entry name" value="dynein heavy chain 7, axonemal"/>
    <property type="match status" value="1"/>
</dbReference>
<dbReference type="FunFam" id="1.20.140.100:FF:000001">
    <property type="entry name" value="dynein heavy chain 17, axonemal"/>
    <property type="match status" value="1"/>
</dbReference>
<dbReference type="Pfam" id="PF12777">
    <property type="entry name" value="MT"/>
    <property type="match status" value="1"/>
</dbReference>
<dbReference type="InterPro" id="IPR027417">
    <property type="entry name" value="P-loop_NTPase"/>
</dbReference>
<dbReference type="Gene3D" id="1.10.8.1220">
    <property type="match status" value="1"/>
</dbReference>
<dbReference type="GO" id="GO:0008569">
    <property type="term" value="F:minus-end-directed microtubule motor activity"/>
    <property type="evidence" value="ECO:0007669"/>
    <property type="project" value="InterPro"/>
</dbReference>
<dbReference type="Gene3D" id="1.10.472.130">
    <property type="match status" value="1"/>
</dbReference>
<evidence type="ECO:0000259" key="19">
    <source>
        <dbReference type="Pfam" id="PF12780"/>
    </source>
</evidence>
<dbReference type="Gene3D" id="1.10.8.720">
    <property type="entry name" value="Region D6 of dynein motor"/>
    <property type="match status" value="1"/>
</dbReference>
<dbReference type="Gene3D" id="1.20.58.1120">
    <property type="match status" value="1"/>
</dbReference>
<dbReference type="GO" id="GO:0003341">
    <property type="term" value="P:cilium movement"/>
    <property type="evidence" value="ECO:0007669"/>
    <property type="project" value="UniProtKB-ARBA"/>
</dbReference>
<evidence type="ECO:0000256" key="8">
    <source>
        <dbReference type="ARBA" id="ARBA00023054"/>
    </source>
</evidence>
<keyword evidence="12" id="KW-0966">Cell projection</keyword>
<evidence type="ECO:0000256" key="2">
    <source>
        <dbReference type="ARBA" id="ARBA00008887"/>
    </source>
</evidence>
<evidence type="ECO:0000256" key="7">
    <source>
        <dbReference type="ARBA" id="ARBA00023017"/>
    </source>
</evidence>
<comment type="similarity">
    <text evidence="2">Belongs to the dynein heavy chain family.</text>
</comment>
<dbReference type="InterPro" id="IPR043160">
    <property type="entry name" value="Dynein_C_barrel"/>
</dbReference>
<evidence type="ECO:0000256" key="1">
    <source>
        <dbReference type="ARBA" id="ARBA00004430"/>
    </source>
</evidence>
<feature type="compositionally biased region" description="Basic residues" evidence="14">
    <location>
        <begin position="1"/>
        <end position="13"/>
    </location>
</feature>
<dbReference type="GO" id="GO:0005874">
    <property type="term" value="C:microtubule"/>
    <property type="evidence" value="ECO:0007669"/>
    <property type="project" value="UniProtKB-KW"/>
</dbReference>
<dbReference type="InterPro" id="IPR026983">
    <property type="entry name" value="DHC"/>
</dbReference>
<dbReference type="GO" id="GO:0030286">
    <property type="term" value="C:dynein complex"/>
    <property type="evidence" value="ECO:0007669"/>
    <property type="project" value="UniProtKB-KW"/>
</dbReference>
<feature type="domain" description="Dynein heavy chain region D6 P-loop" evidence="15">
    <location>
        <begin position="3535"/>
        <end position="3648"/>
    </location>
</feature>
<dbReference type="Gene3D" id="1.20.920.30">
    <property type="match status" value="1"/>
</dbReference>
<dbReference type="Pfam" id="PF17857">
    <property type="entry name" value="AAA_lid_1"/>
    <property type="match status" value="1"/>
</dbReference>
<evidence type="ECO:0000259" key="15">
    <source>
        <dbReference type="Pfam" id="PF03028"/>
    </source>
</evidence>
<dbReference type="FunFam" id="1.10.8.1220:FF:000001">
    <property type="entry name" value="Dynein axonemal heavy chain 5"/>
    <property type="match status" value="1"/>
</dbReference>
<sequence>MLRSHLRPGKHVPHPPPSDAPAATTSQAKPNPATPKPLKSSSLFVDASSESFEPKVQVPFADERGRIPRGVEVQRRRKNFEDQDLAELFAAAGLQLEELAKKSNQNLPLEIFDDSGEESRNADEWMAIARRATTDAGKFLPAEAIRGVVVNGVEEFRMEPCRVVGWSQETNHLSILWGPKVAPDDKIESIPRIYVHLLADNPIDFVKRLVKAQRQRVTAVSWIKYRLCCDAMPIEGLEGLEKPVMERIRQLGTAIPQLSPEQFPEVGQRTERLMEELNLEWRRTHNRILLQHQMKGDEGLQRLVQSTTNLTLSQVTKGVEEGGATGGRAIVKLPVEGFNFAEKEKLFTFSTYYTQPEVVAALTGVRNECMKILEGSLFALPRTRQMTLAAFRQQQEDKMNHQMAYLKGQWMQDVCKVIKEAFHEVGKGWLNVNEKSQEIYDVSKLKKFFTTVKYMMEDTIFELVYRSLDEFTKFFEEVCAFTVEISDMTSVKNMWPGSEADDAIEKQPLFTLDLVERDGGFSYSTSPEEFEEIIINLFDAAIKCTEAIPQVEKYVMSQYFWKRDGDGPFLETVRKEEERVCLLRDRVRDTVRASLEPLHEYVKMYDELLDLVRLNRTEYIRQYSEEEHSTEEMKEEIRKHLKSKKSVAQRIPTYITVGNFVLDCQSFCYTMANKNQDLAKLVMDLICKIAKVKTTHIREEFTKIVKVFDKAPGTPEKLYDIKNFIVSLPEKVVELVTEIDDMRQYYTILEGFQYGLTDEDFKHKWEAIGWQRQLDLRIDQVNKELEKTEEELHARMVKDQEDFGKRVDALQRVVATFSKYTDATQADKVAAEVKMHNIEIKKCIEEARAINNDQRLFGDDLTDYRNVFDLEKEFKPFSDLWLTTFTWQDSYRKWYTDPFDSLDPDELESVVNNAAKTMTQLAKVFKDKGAMLKIVEEMKGAVDKFKPLVPVVMSLRHPGMKERHWQGLSSKLGFPIALGENLNTMTDCEPLIEYKDTIVTHCEVAAKEFQIEKSLREMRSKWESKQFIIEAYKETKTYILKDATDIIELMDEHLNVTQQLQFSHFKAYFATQIDEWEQSLNLVSEILEQWLECQRSWRYLEPIFNSEDIAMQLPKLSKIFDKVDKTWRKILGGAHQNPNVIAFCTGSNSKILDQFKDCNRNLEEVQKGLNDYLADKRQSFPRFYFLSDEELLEILSQSKDPRRIDDHLRKLFEFIDHMHWATDSTTMLGFYSVEGEYIPHTKPLTPEGNVESWLKEVELMMKSSVNNQVKLATEDYPKTARTKWVLKWAAQAVIAVSQVYWTSDCEAELSTKGHVNDFAEKNFTQLMDLVDVVQSPLKPIERINMGALITIEVHAKDTIDNMKRDKVSNANQFDWIKQLRFYFEADQLCHIRQVDAHFIYGGEYLGNTGRLVVTPLTDRIYLTLTGALALCLGGAPAGPAGTGKTETTKDLAKALAKQCVVFNCQEGMTYLSMAKFFKGLAWSGAWACFDEFNRIDVEVLSVVAQQVVDLQQACITKQYRIIFEESDLVVDPTYAIFITMNPGYAGRTELPDNLKVLFRPVACMVPDYALIGEIRLFSYGYKKARGLAQKMVMTFKLSSEQLSSQDHYDFGMRAVNTVISAAGLNKRENPTGDEDLLLLRALRDSNVPKFLRDDITLFEGIISDLFPGTELPSTNYGAVLPALKKAALEFKLQPVDAFIDKCLQLYDITTLRHGLMLVGPTGSGKTNAYKSLQSALTTCAVRQHKGEDMGSRTFMKVYTHICNPKSVTMDQLYGAYDENGEWKDGVLCILFRRAAKYGDEGNLQGKHWVMFDGPVDALWIESMNTVLDENKKLCLVSGEIIQMNRDMTMMFEVEDLAVASPATVSRCGMIYMEPESCAPTKARLQSWKESMPNYVSSIQNQIVTLAETYLDPMISFVRRNVKEYVSSVDNNLVHSFFNMFNGYIAAIQPPPLPGGANPMTTERLEQLTNAAAPLFFMSMIWSVGATCDEDGRELFSNELRQMLRQNDHTQHIPEGETVYDWCYRFLPLPTDEDPENGWIPWSESQAPFSMKTRMKYADVTVPTVDTIRQNYVLKHLLLRNCNVATVGPTGTGKSVAVNEMIMTGLPEKFQGLAFTFSAQTKSMTLQNSLMSKFDKRRSYVYGAPAGKQFLVFIDDTNLPQKEKYGAQPPLELLRQFLGHGGFYTLNGGIKWNSIIDVSLVLAMGPPGGGRNTISNRFMRYFNFISFPEMSDHSKRTILKSLLGWGFQLNKTDAALTECIAPLIEGTLSIFKKCLKSFLPTPAHVHYSFNMRDITRVFATIYECDVKDLGDKDNLVRMWMHENTCVFGDRLIDEHDRETFRNFLHEELVEKLGYEQGYDSLIPRTARLMFGDYMSNADRRPYKQISDMNELTVKINDYLNAYNEENQPQMGLVMFSDAIEHVSRIARVLRMPNGHCLLLGIGGSGRKSLTRLACFLSNGMELFTIEMTKNFGMKEWREGLAKLLIGCGKDDKKVTFLFTDTQIIKPAFLEDVAGLLTSGDVPNLFEDKDIDIINDKFKGICMSENLPTSKISMYSRFIKEVRSNLHLCLAFSPIGETFRTRMRMFPALINNCTIDWFAEWPKEALLSVAKAQIESSGTEFSSPELLETIAATFSTLHLSAASMIERFFAETKRRSYVTPTSYLSLLGTFMILLDKKRKFVFSQRGRLENGLDKLRDTEERVAELEEMLKAKQPVLVQKKIEIKEMMEKIAIDKKEAAEKEAVARSEEANATAKADECSRIRKTASDRLAEAEPALAEAIKVLSKIKAAEIGELNKYANPPKGVQYVMEAVAILLTFGNCPKEYFSGPPGGKKLPDWWLCAKSYMKNANQLLELLVNPPSKGGFDREAMDVPLMEKMKAYIDNEEFQPDKVRTVSAPCAGMCAWVRAMYTWFFVNREVQPLRDQLSGAEAELKVVTEALTETRAKLKIVADAVAALEAQFEEATATQKALEEEVEKTSQKLGRAARLIDGLGGEKSRWIELVAFYNEAEGFIVGDVLIAAGSVAYFGPLTNVYRKELLKDWHGVLQDLHVTTSEHYDLMTTTGNPVEIQHWQLCGLPTDALSTENAIIMTNAQSWPLLIDPQGQANTWIRNLHKDDNLQVCKASEEKFMKVIEGAIRLGFPCLLENVGESLEPALEPVLLRQTFLIGSAPHIRLGDSAIPYDANFKLYITTKLPNPRYTPETIVTVALLNFFITPGGLEDQLLGKTVEKERKDLEIQKQLLIKNNAEKSRELKTLQDDILRMLQEAEGDILEQEVLINTLEMSKKKSIEINEDIAKAKATEVIIDETRNKYRPHAFRGSLLFFCVSALSSVDPMYQFSLQWFMNLFLNGIDKADRFEDDVDARLESLKDFFTYSFYSNVCRSLFERHKLMFSFFLCNSIIGEEGLLDAMEYRFLLTGPTGSGGSAPNPAPDWLTDNSWNEIQFAAKTLPNFAGFEVHIKDNIEHYKSLFDDISAHSYPLAEEWQKKATPLQRLIITRCLRMDKVTHGIQDYVKHFIGERYIIVPQFNLMDAYKDSDCTTPLIFIISPGSDPMNDLLKFAEQMRMSKKLDKVSLGQGQGRKAEELMHNGKEKGQWVLLQNCHLATSWMPTLEVLVENFNPDSMKKEFRLWLTSMPSATFPVSVLQISVKMTNEPPKGLRANLTRSFFGFKEDDLNHATKAVDFKKMLFAQCLFHGVLQERRKFGSLGFNIPYEFNDSDRSVCLLQLRKFLEMYDNIPYDVLTFLTGEINYGGRVTDDWDRRCMMTMIKDFISPNVLEPEYHFSPSGTYRTIDPGNRLYYLDHLNSWPINPAPEVFGLHDNADITSARNETATILAIVLDLQSQGGIGGGAVSRDTILMRTALEIQSKVPPPFDIYEFQKKYPTRYDESMNTVLVQEAVRYNKLLKFMSVSVKEFIRAIKGEVGMSGDLEAMGAVLFTNGVPATWASLAYPSLMPLSSWVEDLVRRVAFIKAWYDEGVPKAFWIGGFFFPQAFLTGTLQNYARRVQQAIDTIKFGFSVMDKKHTEVETKPEAGAIIYGLFMEGARWDPETKSIAESRPKELFVDIPPLFLEPIVNKPESENVFRCPVYKTLTRAGTLSTTGHSTNFVLPIELPTNVNADHWIKRGVACFVSLNF</sequence>
<dbReference type="FunFam" id="1.20.58.1120:FF:000001">
    <property type="entry name" value="dynein heavy chain 2, axonemal"/>
    <property type="match status" value="1"/>
</dbReference>
<dbReference type="Pfam" id="PF18199">
    <property type="entry name" value="Dynein_C"/>
    <property type="match status" value="1"/>
</dbReference>
<dbReference type="Gene3D" id="1.20.920.20">
    <property type="match status" value="1"/>
</dbReference>
<evidence type="ECO:0000259" key="22">
    <source>
        <dbReference type="Pfam" id="PF17857"/>
    </source>
</evidence>
<evidence type="ECO:0000256" key="4">
    <source>
        <dbReference type="ARBA" id="ARBA00022701"/>
    </source>
</evidence>
<dbReference type="Pfam" id="PF12774">
    <property type="entry name" value="AAA_6"/>
    <property type="match status" value="1"/>
</dbReference>
<keyword evidence="5" id="KW-0547">Nucleotide-binding</keyword>
<proteinExistence type="inferred from homology"/>
<evidence type="ECO:0000313" key="25">
    <source>
        <dbReference type="EMBL" id="CUG87383.1"/>
    </source>
</evidence>
<dbReference type="Gene3D" id="3.20.180.20">
    <property type="entry name" value="Dynein heavy chain, N-terminal domain 2"/>
    <property type="match status" value="1"/>
</dbReference>
<comment type="subcellular location">
    <subcellularLocation>
        <location evidence="1">Cytoplasm</location>
        <location evidence="1">Cytoskeleton</location>
        <location evidence="1">Cilium axoneme</location>
    </subcellularLocation>
</comment>
<dbReference type="Pfam" id="PF08393">
    <property type="entry name" value="DHC_N2"/>
    <property type="match status" value="1"/>
</dbReference>
<evidence type="ECO:0000256" key="11">
    <source>
        <dbReference type="ARBA" id="ARBA00023212"/>
    </source>
</evidence>
<reference evidence="26" key="1">
    <citation type="submission" date="2015-09" db="EMBL/GenBank/DDBJ databases">
        <authorList>
            <consortium name="Pathogen Informatics"/>
        </authorList>
    </citation>
    <scope>NUCLEOTIDE SEQUENCE [LARGE SCALE GENOMIC DNA]</scope>
    <source>
        <strain evidence="26">Lake Konstanz</strain>
    </source>
</reference>
<feature type="domain" description="Dynein heavy chain ATP-binding dynein motor region" evidence="20">
    <location>
        <begin position="3067"/>
        <end position="3288"/>
    </location>
</feature>
<keyword evidence="6" id="KW-0067">ATP-binding</keyword>
<keyword evidence="4" id="KW-0493">Microtubule</keyword>
<evidence type="ECO:0000256" key="6">
    <source>
        <dbReference type="ARBA" id="ARBA00022840"/>
    </source>
</evidence>
<dbReference type="VEuPathDB" id="TriTrypDB:BSAL_09875"/>
<keyword evidence="11" id="KW-0206">Cytoskeleton</keyword>
<dbReference type="Pfam" id="PF17852">
    <property type="entry name" value="Dynein_AAA_lid"/>
    <property type="match status" value="1"/>
</dbReference>
<dbReference type="Gene3D" id="1.10.8.710">
    <property type="match status" value="1"/>
</dbReference>
<dbReference type="InterPro" id="IPR035699">
    <property type="entry name" value="AAA_6"/>
</dbReference>
<dbReference type="OMA" id="HAIVCER"/>
<feature type="coiled-coil region" evidence="13">
    <location>
        <begin position="771"/>
        <end position="802"/>
    </location>
</feature>
<gene>
    <name evidence="25" type="ORF">BSAL_09875</name>
</gene>
<keyword evidence="3" id="KW-0963">Cytoplasm</keyword>
<dbReference type="Pfam" id="PF12775">
    <property type="entry name" value="AAA_7"/>
    <property type="match status" value="1"/>
</dbReference>
<feature type="domain" description="Dynein heavy chain 3 AAA+ lid" evidence="22">
    <location>
        <begin position="2262"/>
        <end position="2343"/>
    </location>
</feature>
<feature type="coiled-coil region" evidence="13">
    <location>
        <begin position="3229"/>
        <end position="3263"/>
    </location>
</feature>
<evidence type="ECO:0000256" key="5">
    <source>
        <dbReference type="ARBA" id="ARBA00022741"/>
    </source>
</evidence>
<evidence type="ECO:0000259" key="21">
    <source>
        <dbReference type="Pfam" id="PF17852"/>
    </source>
</evidence>
<evidence type="ECO:0000256" key="3">
    <source>
        <dbReference type="ARBA" id="ARBA00022490"/>
    </source>
</evidence>
<keyword evidence="10" id="KW-0505">Motor protein</keyword>
<keyword evidence="7" id="KW-0243">Dynein</keyword>
<dbReference type="OrthoDB" id="447173at2759"/>
<feature type="domain" description="Dynein heavy chain C-terminal" evidence="24">
    <location>
        <begin position="3825"/>
        <end position="4125"/>
    </location>
</feature>
<evidence type="ECO:0000259" key="18">
    <source>
        <dbReference type="Pfam" id="PF12777"/>
    </source>
</evidence>
<dbReference type="GO" id="GO:0045505">
    <property type="term" value="F:dynein intermediate chain binding"/>
    <property type="evidence" value="ECO:0007669"/>
    <property type="project" value="InterPro"/>
</dbReference>
<evidence type="ECO:0000259" key="23">
    <source>
        <dbReference type="Pfam" id="PF18198"/>
    </source>
</evidence>
<dbReference type="InterPro" id="IPR024317">
    <property type="entry name" value="Dynein_heavy_chain_D4_dom"/>
</dbReference>
<evidence type="ECO:0000256" key="9">
    <source>
        <dbReference type="ARBA" id="ARBA00023069"/>
    </source>
</evidence>
<evidence type="ECO:0000259" key="16">
    <source>
        <dbReference type="Pfam" id="PF08393"/>
    </source>
</evidence>
<feature type="domain" description="Dynein heavy chain AAA lid" evidence="23">
    <location>
        <begin position="3680"/>
        <end position="3818"/>
    </location>
</feature>
<dbReference type="Pfam" id="PF03028">
    <property type="entry name" value="Dynein_heavy"/>
    <property type="match status" value="1"/>
</dbReference>
<feature type="domain" description="Dynein heavy chain AAA module D4" evidence="19">
    <location>
        <begin position="2409"/>
        <end position="2669"/>
    </location>
</feature>
<dbReference type="Gene3D" id="1.20.1270.280">
    <property type="match status" value="1"/>
</dbReference>
<dbReference type="FunFam" id="3.20.180.20:FF:000005">
    <property type="entry name" value="Dynein heavy chain, putative"/>
    <property type="match status" value="1"/>
</dbReference>
<dbReference type="PANTHER" id="PTHR22878">
    <property type="entry name" value="DYNEIN HEAVY CHAIN 6, AXONEMAL-LIKE-RELATED"/>
    <property type="match status" value="1"/>
</dbReference>
<accession>A0A0S4JG66</accession>
<name>A0A0S4JG66_BODSA</name>
<evidence type="ECO:0000313" key="26">
    <source>
        <dbReference type="Proteomes" id="UP000051952"/>
    </source>
</evidence>
<dbReference type="Pfam" id="PF18198">
    <property type="entry name" value="AAA_lid_11"/>
    <property type="match status" value="1"/>
</dbReference>
<dbReference type="InterPro" id="IPR041466">
    <property type="entry name" value="Dynein_AAA5_ext"/>
</dbReference>
<dbReference type="FunFam" id="1.20.920.20:FF:000013">
    <property type="entry name" value="Dynein Heavy Chain"/>
    <property type="match status" value="1"/>
</dbReference>
<keyword evidence="8 13" id="KW-0175">Coiled coil</keyword>
<organism evidence="25 26">
    <name type="scientific">Bodo saltans</name>
    <name type="common">Flagellated protozoan</name>
    <dbReference type="NCBI Taxonomy" id="75058"/>
    <lineage>
        <taxon>Eukaryota</taxon>
        <taxon>Discoba</taxon>
        <taxon>Euglenozoa</taxon>
        <taxon>Kinetoplastea</taxon>
        <taxon>Metakinetoplastina</taxon>
        <taxon>Eubodonida</taxon>
        <taxon>Bodonidae</taxon>
        <taxon>Bodo</taxon>
    </lineage>
</organism>
<dbReference type="Proteomes" id="UP000051952">
    <property type="component" value="Unassembled WGS sequence"/>
</dbReference>
<dbReference type="FunFam" id="3.40.50.300:FF:002429">
    <property type="entry name" value="Dynein heavy chain, putative"/>
    <property type="match status" value="1"/>
</dbReference>
<dbReference type="InterPro" id="IPR024743">
    <property type="entry name" value="Dynein_HC_stalk"/>
</dbReference>
<dbReference type="Gene3D" id="3.10.490.20">
    <property type="match status" value="1"/>
</dbReference>
<dbReference type="Gene3D" id="1.20.140.100">
    <property type="entry name" value="Dynein heavy chain, N-terminal domain 2"/>
    <property type="match status" value="1"/>
</dbReference>
<dbReference type="FunFam" id="3.40.50.300:FF:002141">
    <property type="entry name" value="Dynein heavy chain"/>
    <property type="match status" value="1"/>
</dbReference>
<evidence type="ECO:0000256" key="10">
    <source>
        <dbReference type="ARBA" id="ARBA00023175"/>
    </source>
</evidence>
<feature type="coiled-coil region" evidence="13">
    <location>
        <begin position="2923"/>
        <end position="2985"/>
    </location>
</feature>
<evidence type="ECO:0000259" key="20">
    <source>
        <dbReference type="Pfam" id="PF12781"/>
    </source>
</evidence>
<dbReference type="GO" id="GO:0051959">
    <property type="term" value="F:dynein light intermediate chain binding"/>
    <property type="evidence" value="ECO:0007669"/>
    <property type="project" value="InterPro"/>
</dbReference>
<dbReference type="FunFam" id="1.20.920.30:FF:000002">
    <property type="entry name" value="Dynein axonemal heavy chain 3"/>
    <property type="match status" value="1"/>
</dbReference>
<dbReference type="FunFam" id="3.10.490.20:FF:000001">
    <property type="entry name" value="dynein heavy chain 7, axonemal"/>
    <property type="match status" value="1"/>
</dbReference>
<evidence type="ECO:0000256" key="13">
    <source>
        <dbReference type="SAM" id="Coils"/>
    </source>
</evidence>
<dbReference type="Gene3D" id="6.10.140.1060">
    <property type="match status" value="1"/>
</dbReference>
<dbReference type="InterPro" id="IPR042219">
    <property type="entry name" value="AAA_lid_11_sf"/>
</dbReference>
<dbReference type="EMBL" id="CYKH01001507">
    <property type="protein sequence ID" value="CUG87383.1"/>
    <property type="molecule type" value="Genomic_DNA"/>
</dbReference>
<feature type="domain" description="Dynein heavy chain linker" evidence="16">
    <location>
        <begin position="869"/>
        <end position="1270"/>
    </location>
</feature>
<dbReference type="Pfam" id="PF12781">
    <property type="entry name" value="AAA_9"/>
    <property type="match status" value="1"/>
</dbReference>
<evidence type="ECO:0000256" key="14">
    <source>
        <dbReference type="SAM" id="MobiDB-lite"/>
    </source>
</evidence>
<dbReference type="Pfam" id="PF12780">
    <property type="entry name" value="AAA_8"/>
    <property type="match status" value="1"/>
</dbReference>
<evidence type="ECO:0000256" key="12">
    <source>
        <dbReference type="ARBA" id="ARBA00023273"/>
    </source>
</evidence>
<dbReference type="GO" id="GO:0005524">
    <property type="term" value="F:ATP binding"/>
    <property type="evidence" value="ECO:0007669"/>
    <property type="project" value="UniProtKB-KW"/>
</dbReference>
<protein>
    <submittedName>
        <fullName evidence="25">Dynein heavy chain, putative</fullName>
    </submittedName>
</protein>
<dbReference type="InterPro" id="IPR041658">
    <property type="entry name" value="AAA_lid_11"/>
</dbReference>
<dbReference type="InterPro" id="IPR043157">
    <property type="entry name" value="Dynein_AAA1S"/>
</dbReference>
<feature type="domain" description="Dynein heavy chain hydrolytic ATP-binding dynein motor region" evidence="17">
    <location>
        <begin position="1400"/>
        <end position="1726"/>
    </location>
</feature>
<dbReference type="FunFam" id="3.40.50.300:FF:000063">
    <property type="entry name" value="dynein heavy chain 6, axonemal"/>
    <property type="match status" value="1"/>
</dbReference>
<dbReference type="InterPro" id="IPR042222">
    <property type="entry name" value="Dynein_2_N"/>
</dbReference>
<dbReference type="InterPro" id="IPR041228">
    <property type="entry name" value="Dynein_C"/>
</dbReference>
<dbReference type="PANTHER" id="PTHR22878:SF73">
    <property type="entry name" value="DYNEIN AXONEMAL HEAVY CHAIN 1"/>
    <property type="match status" value="1"/>
</dbReference>
<feature type="domain" description="Dynein heavy chain AAA 5 extension" evidence="21">
    <location>
        <begin position="1904"/>
        <end position="2043"/>
    </location>
</feature>
<feature type="region of interest" description="Disordered" evidence="14">
    <location>
        <begin position="1"/>
        <end position="42"/>
    </location>
</feature>
<dbReference type="InterPro" id="IPR035706">
    <property type="entry name" value="AAA_9"/>
</dbReference>
<feature type="domain" description="Dynein heavy chain coiled coil stalk" evidence="18">
    <location>
        <begin position="2685"/>
        <end position="3038"/>
    </location>
</feature>
<dbReference type="FunFam" id="1.10.8.710:FF:000004">
    <property type="entry name" value="Dynein axonemal heavy chain 6"/>
    <property type="match status" value="1"/>
</dbReference>
<dbReference type="SUPFAM" id="SSF52540">
    <property type="entry name" value="P-loop containing nucleoside triphosphate hydrolases"/>
    <property type="match status" value="4"/>
</dbReference>
<evidence type="ECO:0000259" key="24">
    <source>
        <dbReference type="Pfam" id="PF18199"/>
    </source>
</evidence>
<dbReference type="InterPro" id="IPR041589">
    <property type="entry name" value="DNAH3_AAA_lid_1"/>
</dbReference>
<dbReference type="InterPro" id="IPR004273">
    <property type="entry name" value="Dynein_heavy_D6_P-loop"/>
</dbReference>
<dbReference type="Gene3D" id="3.40.50.300">
    <property type="entry name" value="P-loop containing nucleotide triphosphate hydrolases"/>
    <property type="match status" value="5"/>
</dbReference>
<keyword evidence="9" id="KW-0969">Cilium</keyword>